<evidence type="ECO:0000313" key="3">
    <source>
        <dbReference type="Proteomes" id="UP000601223"/>
    </source>
</evidence>
<dbReference type="AlphaFoldDB" id="A0A8J3NJJ5"/>
<protein>
    <submittedName>
        <fullName evidence="2">Uncharacterized protein</fullName>
    </submittedName>
</protein>
<organism evidence="2 3">
    <name type="scientific">Catellatospora bangladeshensis</name>
    <dbReference type="NCBI Taxonomy" id="310355"/>
    <lineage>
        <taxon>Bacteria</taxon>
        <taxon>Bacillati</taxon>
        <taxon>Actinomycetota</taxon>
        <taxon>Actinomycetes</taxon>
        <taxon>Micromonosporales</taxon>
        <taxon>Micromonosporaceae</taxon>
        <taxon>Catellatospora</taxon>
    </lineage>
</organism>
<name>A0A8J3NJJ5_9ACTN</name>
<reference evidence="2 3" key="1">
    <citation type="submission" date="2021-01" db="EMBL/GenBank/DDBJ databases">
        <title>Whole genome shotgun sequence of Catellatospora bangladeshensis NBRC 107357.</title>
        <authorList>
            <person name="Komaki H."/>
            <person name="Tamura T."/>
        </authorList>
    </citation>
    <scope>NUCLEOTIDE SEQUENCE [LARGE SCALE GENOMIC DNA]</scope>
    <source>
        <strain evidence="2 3">NBRC 107357</strain>
    </source>
</reference>
<evidence type="ECO:0000256" key="1">
    <source>
        <dbReference type="SAM" id="MobiDB-lite"/>
    </source>
</evidence>
<feature type="region of interest" description="Disordered" evidence="1">
    <location>
        <begin position="59"/>
        <end position="81"/>
    </location>
</feature>
<accession>A0A8J3NJJ5</accession>
<evidence type="ECO:0000313" key="2">
    <source>
        <dbReference type="EMBL" id="GIF83127.1"/>
    </source>
</evidence>
<dbReference type="Proteomes" id="UP000601223">
    <property type="component" value="Unassembled WGS sequence"/>
</dbReference>
<proteinExistence type="predicted"/>
<keyword evidence="3" id="KW-1185">Reference proteome</keyword>
<sequence length="81" mass="8163">MGVGLVEGFEHGPDVADAQVPDTDVAQVRDQIPLAVRAVASQGVVVDPGAFQPRGQVLGQGSAAVERGPSRGPAAYQGEVG</sequence>
<comment type="caution">
    <text evidence="2">The sequence shown here is derived from an EMBL/GenBank/DDBJ whole genome shotgun (WGS) entry which is preliminary data.</text>
</comment>
<dbReference type="EMBL" id="BONF01000027">
    <property type="protein sequence ID" value="GIF83127.1"/>
    <property type="molecule type" value="Genomic_DNA"/>
</dbReference>
<gene>
    <name evidence="2" type="ORF">Cba03nite_44760</name>
</gene>